<dbReference type="GO" id="GO:0005524">
    <property type="term" value="F:ATP binding"/>
    <property type="evidence" value="ECO:0007669"/>
    <property type="project" value="UniProtKB-KW"/>
</dbReference>
<dbReference type="InterPro" id="IPR003593">
    <property type="entry name" value="AAA+_ATPase"/>
</dbReference>
<keyword evidence="3" id="KW-0547">Nucleotide-binding</keyword>
<keyword evidence="5" id="KW-0046">Antibiotic resistance</keyword>
<dbReference type="InterPro" id="IPR003439">
    <property type="entry name" value="ABC_transporter-like_ATP-bd"/>
</dbReference>
<feature type="domain" description="ABC transporter" evidence="6">
    <location>
        <begin position="4"/>
        <end position="248"/>
    </location>
</feature>
<dbReference type="InterPro" id="IPR050763">
    <property type="entry name" value="ABC_transporter_ATP-binding"/>
</dbReference>
<comment type="caution">
    <text evidence="7">The sequence shown here is derived from an EMBL/GenBank/DDBJ whole genome shotgun (WGS) entry which is preliminary data.</text>
</comment>
<accession>A0ABY2BEI2</accession>
<protein>
    <submittedName>
        <fullName evidence="7">ABC-2 type transport system ATP-binding protein</fullName>
    </submittedName>
</protein>
<dbReference type="EMBL" id="SLWM01000018">
    <property type="protein sequence ID" value="TCO15583.1"/>
    <property type="molecule type" value="Genomic_DNA"/>
</dbReference>
<dbReference type="SMART" id="SM00382">
    <property type="entry name" value="AAA"/>
    <property type="match status" value="1"/>
</dbReference>
<evidence type="ECO:0000256" key="4">
    <source>
        <dbReference type="ARBA" id="ARBA00022840"/>
    </source>
</evidence>
<dbReference type="SUPFAM" id="SSF52540">
    <property type="entry name" value="P-loop containing nucleoside triphosphate hydrolases"/>
    <property type="match status" value="1"/>
</dbReference>
<evidence type="ECO:0000256" key="1">
    <source>
        <dbReference type="ARBA" id="ARBA00004202"/>
    </source>
</evidence>
<dbReference type="Pfam" id="PF00005">
    <property type="entry name" value="ABC_tran"/>
    <property type="match status" value="1"/>
</dbReference>
<evidence type="ECO:0000259" key="6">
    <source>
        <dbReference type="PROSITE" id="PS50893"/>
    </source>
</evidence>
<dbReference type="PROSITE" id="PS50893">
    <property type="entry name" value="ABC_TRANSPORTER_2"/>
    <property type="match status" value="1"/>
</dbReference>
<reference evidence="7 8" key="1">
    <citation type="journal article" date="2015" name="Stand. Genomic Sci.">
        <title>Genomic Encyclopedia of Bacterial and Archaeal Type Strains, Phase III: the genomes of soil and plant-associated and newly described type strains.</title>
        <authorList>
            <person name="Whitman W.B."/>
            <person name="Woyke T."/>
            <person name="Klenk H.P."/>
            <person name="Zhou Y."/>
            <person name="Lilburn T.G."/>
            <person name="Beck B.J."/>
            <person name="De Vos P."/>
            <person name="Vandamme P."/>
            <person name="Eisen J.A."/>
            <person name="Garrity G."/>
            <person name="Hugenholtz P."/>
            <person name="Kyrpides N.C."/>
        </authorList>
    </citation>
    <scope>NUCLEOTIDE SEQUENCE [LARGE SCALE GENOMIC DNA]</scope>
    <source>
        <strain evidence="7 8">VKM Ac-2538</strain>
    </source>
</reference>
<dbReference type="InterPro" id="IPR027417">
    <property type="entry name" value="P-loop_NTPase"/>
</dbReference>
<evidence type="ECO:0000256" key="3">
    <source>
        <dbReference type="ARBA" id="ARBA00022741"/>
    </source>
</evidence>
<gene>
    <name evidence="7" type="ORF">EV644_118127</name>
</gene>
<keyword evidence="4 7" id="KW-0067">ATP-binding</keyword>
<organism evidence="7 8">
    <name type="scientific">Kribbella orskensis</name>
    <dbReference type="NCBI Taxonomy" id="2512216"/>
    <lineage>
        <taxon>Bacteria</taxon>
        <taxon>Bacillati</taxon>
        <taxon>Actinomycetota</taxon>
        <taxon>Actinomycetes</taxon>
        <taxon>Propionibacteriales</taxon>
        <taxon>Kribbellaceae</taxon>
        <taxon>Kribbella</taxon>
    </lineage>
</organism>
<keyword evidence="8" id="KW-1185">Reference proteome</keyword>
<proteinExistence type="predicted"/>
<name>A0ABY2BEI2_9ACTN</name>
<evidence type="ECO:0000313" key="8">
    <source>
        <dbReference type="Proteomes" id="UP000295818"/>
    </source>
</evidence>
<comment type="subcellular location">
    <subcellularLocation>
        <location evidence="1">Cell membrane</location>
        <topology evidence="1">Peripheral membrane protein</topology>
    </subcellularLocation>
</comment>
<dbReference type="PANTHER" id="PTHR42711:SF1">
    <property type="entry name" value="ABC-TRANSPORT PROTEIN, ATP-BINDING COMPONENT"/>
    <property type="match status" value="1"/>
</dbReference>
<dbReference type="Proteomes" id="UP000295818">
    <property type="component" value="Unassembled WGS sequence"/>
</dbReference>
<dbReference type="RefSeq" id="WP_132193575.1">
    <property type="nucleotide sequence ID" value="NZ_SLWM01000018.1"/>
</dbReference>
<evidence type="ECO:0000256" key="5">
    <source>
        <dbReference type="ARBA" id="ARBA00023251"/>
    </source>
</evidence>
<dbReference type="Gene3D" id="3.40.50.300">
    <property type="entry name" value="P-loop containing nucleotide triphosphate hydrolases"/>
    <property type="match status" value="1"/>
</dbReference>
<keyword evidence="2" id="KW-0813">Transport</keyword>
<sequence>MGVIELENVSRAFTVTSRTGLRRTKREVRAVDNLSFTVGRGEVVGYIGPNGAGKSTTIKMLTGILVPSGGSIRVAGVDPSRNRLKLAKRIGVVFGQRTTLWWDLPLKDSFAVLQKMYGVPRARHAENLATFVELLGLGELLDVPVRQLSLGQRMRGDIAAALLHDPEIVYLDEPTIGLDIISKARLREFLAQVNKDRQTTIILTTHDLDDIEALCSRVMVIDHGHKVYDGTLTGLRSSQSAPRTLVVDLAASLPPITIDGATVTKVDGPRQYLTFPTTTSAAPLVAQIAANYPLQDLTIAEPTIESVIARIYATPTPVTD</sequence>
<evidence type="ECO:0000256" key="2">
    <source>
        <dbReference type="ARBA" id="ARBA00022448"/>
    </source>
</evidence>
<dbReference type="PANTHER" id="PTHR42711">
    <property type="entry name" value="ABC TRANSPORTER ATP-BINDING PROTEIN"/>
    <property type="match status" value="1"/>
</dbReference>
<evidence type="ECO:0000313" key="7">
    <source>
        <dbReference type="EMBL" id="TCO15583.1"/>
    </source>
</evidence>